<keyword evidence="5" id="KW-1185">Reference proteome</keyword>
<dbReference type="InterPro" id="IPR025746">
    <property type="entry name" value="PilX_N_dom"/>
</dbReference>
<feature type="domain" description="PilX/PilW C-terminal" evidence="2">
    <location>
        <begin position="114"/>
        <end position="220"/>
    </location>
</feature>
<dbReference type="Pfam" id="PF13681">
    <property type="entry name" value="PilX"/>
    <property type="match status" value="1"/>
</dbReference>
<keyword evidence="1" id="KW-1133">Transmembrane helix</keyword>
<evidence type="ECO:0000313" key="5">
    <source>
        <dbReference type="Proteomes" id="UP000000374"/>
    </source>
</evidence>
<dbReference type="HOGENOM" id="CLU_103317_0_0_4"/>
<evidence type="ECO:0000259" key="3">
    <source>
        <dbReference type="Pfam" id="PF14341"/>
    </source>
</evidence>
<proteinExistence type="predicted"/>
<keyword evidence="1" id="KW-0472">Membrane</keyword>
<dbReference type="EMBL" id="CP000542">
    <property type="protein sequence ID" value="ABM58562.1"/>
    <property type="molecule type" value="Genomic_DNA"/>
</dbReference>
<sequence length="221" mass="24082">MPTCKPGLRPLPASSRPARQRGLSLIIVMLILIVVSILGVGGMRIAMMAERGTRNDRDMQIAWQAAEAGLVDAEFDITGQSANSTSNRSAVFKHNEVDLAKFIDNCGSADQSIGLCTLKATGKPVWLTVDFEATDGNAKTVEFGKYTGRAFPTGPTGIRPAQKPRYLIEIIPDQHGTRSFRTTNQNELTGSETLSYVYRVTAMGFGPNKEAQAVLQMIYRN</sequence>
<organism evidence="4 5">
    <name type="scientific">Verminephrobacter eiseniae (strain EF01-2)</name>
    <dbReference type="NCBI Taxonomy" id="391735"/>
    <lineage>
        <taxon>Bacteria</taxon>
        <taxon>Pseudomonadati</taxon>
        <taxon>Pseudomonadota</taxon>
        <taxon>Betaproteobacteria</taxon>
        <taxon>Burkholderiales</taxon>
        <taxon>Comamonadaceae</taxon>
        <taxon>Verminephrobacter</taxon>
    </lineage>
</organism>
<dbReference type="InterPro" id="IPR025205">
    <property type="entry name" value="PilX/PilW_C"/>
</dbReference>
<dbReference type="Pfam" id="PF14341">
    <property type="entry name" value="PilX_N"/>
    <property type="match status" value="1"/>
</dbReference>
<evidence type="ECO:0000256" key="1">
    <source>
        <dbReference type="SAM" id="Phobius"/>
    </source>
</evidence>
<dbReference type="AlphaFoldDB" id="A1WLQ5"/>
<name>A1WLQ5_VEREI</name>
<evidence type="ECO:0000259" key="2">
    <source>
        <dbReference type="Pfam" id="PF13681"/>
    </source>
</evidence>
<feature type="transmembrane region" description="Helical" evidence="1">
    <location>
        <begin position="23"/>
        <end position="47"/>
    </location>
</feature>
<reference evidence="5" key="1">
    <citation type="submission" date="2006-12" db="EMBL/GenBank/DDBJ databases">
        <title>Complete sequence of chromosome 1 of Verminephrobacter eiseniae EF01-2.</title>
        <authorList>
            <person name="Copeland A."/>
            <person name="Lucas S."/>
            <person name="Lapidus A."/>
            <person name="Barry K."/>
            <person name="Detter J.C."/>
            <person name="Glavina del Rio T."/>
            <person name="Dalin E."/>
            <person name="Tice H."/>
            <person name="Pitluck S."/>
            <person name="Chertkov O."/>
            <person name="Brettin T."/>
            <person name="Bruce D."/>
            <person name="Han C."/>
            <person name="Tapia R."/>
            <person name="Gilna P."/>
            <person name="Schmutz J."/>
            <person name="Larimer F."/>
            <person name="Land M."/>
            <person name="Hauser L."/>
            <person name="Kyrpides N."/>
            <person name="Kim E."/>
            <person name="Stahl D."/>
            <person name="Richardson P."/>
        </authorList>
    </citation>
    <scope>NUCLEOTIDE SEQUENCE [LARGE SCALE GENOMIC DNA]</scope>
    <source>
        <strain evidence="5">EF01-2</strain>
    </source>
</reference>
<dbReference type="eggNOG" id="COG4726">
    <property type="taxonomic scope" value="Bacteria"/>
</dbReference>
<gene>
    <name evidence="4" type="ordered locus">Veis_2824</name>
</gene>
<accession>A1WLQ5</accession>
<evidence type="ECO:0000313" key="4">
    <source>
        <dbReference type="EMBL" id="ABM58562.1"/>
    </source>
</evidence>
<feature type="domain" description="Type 4 fimbrial biogenesis protein PilX N-terminal" evidence="3">
    <location>
        <begin position="21"/>
        <end position="70"/>
    </location>
</feature>
<dbReference type="KEGG" id="vei:Veis_2824"/>
<keyword evidence="1 4" id="KW-0812">Transmembrane</keyword>
<dbReference type="Proteomes" id="UP000000374">
    <property type="component" value="Chromosome"/>
</dbReference>
<protein>
    <submittedName>
        <fullName evidence="4">Putative transmembrane protein</fullName>
    </submittedName>
</protein>
<dbReference type="STRING" id="391735.Veis_2824"/>